<feature type="domain" description="Peptidase S1" evidence="10">
    <location>
        <begin position="34"/>
        <end position="267"/>
    </location>
</feature>
<dbReference type="InterPro" id="IPR018114">
    <property type="entry name" value="TRYPSIN_HIS"/>
</dbReference>
<dbReference type="InterPro" id="IPR009003">
    <property type="entry name" value="Peptidase_S1_PA"/>
</dbReference>
<evidence type="ECO:0000256" key="7">
    <source>
        <dbReference type="ARBA" id="ARBA00023157"/>
    </source>
</evidence>
<dbReference type="PANTHER" id="PTHR24264:SF83">
    <property type="entry name" value="COMPLEMENT FACTOR I"/>
    <property type="match status" value="1"/>
</dbReference>
<evidence type="ECO:0000256" key="6">
    <source>
        <dbReference type="ARBA" id="ARBA00023145"/>
    </source>
</evidence>
<keyword evidence="7" id="KW-1015">Disulfide bond</keyword>
<evidence type="ECO:0000256" key="8">
    <source>
        <dbReference type="RuleBase" id="RU363034"/>
    </source>
</evidence>
<dbReference type="InterPro" id="IPR001254">
    <property type="entry name" value="Trypsin_dom"/>
</dbReference>
<dbReference type="PROSITE" id="PS00135">
    <property type="entry name" value="TRYPSIN_SER"/>
    <property type="match status" value="1"/>
</dbReference>
<dbReference type="FunFam" id="2.40.10.10:FF:000077">
    <property type="entry name" value="Predicted protein"/>
    <property type="match status" value="1"/>
</dbReference>
<evidence type="ECO:0000259" key="10">
    <source>
        <dbReference type="PROSITE" id="PS50240"/>
    </source>
</evidence>
<name>A0A1D8QLQ4_EUPSU</name>
<dbReference type="SMART" id="SM00020">
    <property type="entry name" value="Tryp_SPc"/>
    <property type="match status" value="1"/>
</dbReference>
<dbReference type="Gene3D" id="2.40.10.10">
    <property type="entry name" value="Trypsin-like serine proteases"/>
    <property type="match status" value="1"/>
</dbReference>
<dbReference type="GO" id="GO:0005615">
    <property type="term" value="C:extracellular space"/>
    <property type="evidence" value="ECO:0007669"/>
    <property type="project" value="TreeGrafter"/>
</dbReference>
<proteinExistence type="evidence at transcript level"/>
<protein>
    <submittedName>
        <fullName evidence="11">Trypsin</fullName>
        <ecNumber evidence="11">3.4.21.4</ecNumber>
    </submittedName>
</protein>
<organism evidence="11">
    <name type="scientific">Euphausia superba</name>
    <name type="common">Antarctic krill</name>
    <dbReference type="NCBI Taxonomy" id="6819"/>
    <lineage>
        <taxon>Eukaryota</taxon>
        <taxon>Metazoa</taxon>
        <taxon>Ecdysozoa</taxon>
        <taxon>Arthropoda</taxon>
        <taxon>Crustacea</taxon>
        <taxon>Multicrustacea</taxon>
        <taxon>Malacostraca</taxon>
        <taxon>Eumalacostraca</taxon>
        <taxon>Eucarida</taxon>
        <taxon>Euphausiacea</taxon>
        <taxon>Euphausiidae</taxon>
        <taxon>Euphausia</taxon>
    </lineage>
</organism>
<dbReference type="EMBL" id="KT826551">
    <property type="protein sequence ID" value="AOW41609.1"/>
    <property type="molecule type" value="mRNA"/>
</dbReference>
<comment type="similarity">
    <text evidence="1">Belongs to the peptidase S1 family.</text>
</comment>
<dbReference type="SUPFAM" id="SSF50494">
    <property type="entry name" value="Trypsin-like serine proteases"/>
    <property type="match status" value="1"/>
</dbReference>
<evidence type="ECO:0000256" key="5">
    <source>
        <dbReference type="ARBA" id="ARBA00022825"/>
    </source>
</evidence>
<keyword evidence="5 8" id="KW-0720">Serine protease</keyword>
<feature type="signal peptide" evidence="9">
    <location>
        <begin position="1"/>
        <end position="16"/>
    </location>
</feature>
<evidence type="ECO:0000256" key="1">
    <source>
        <dbReference type="ARBA" id="ARBA00007664"/>
    </source>
</evidence>
<feature type="chain" id="PRO_5009111354" evidence="9">
    <location>
        <begin position="17"/>
        <end position="267"/>
    </location>
</feature>
<keyword evidence="6" id="KW-0865">Zymogen</keyword>
<evidence type="ECO:0000313" key="11">
    <source>
        <dbReference type="EMBL" id="AOW41609.1"/>
    </source>
</evidence>
<dbReference type="GO" id="GO:0006508">
    <property type="term" value="P:proteolysis"/>
    <property type="evidence" value="ECO:0007669"/>
    <property type="project" value="UniProtKB-KW"/>
</dbReference>
<evidence type="ECO:0000256" key="3">
    <source>
        <dbReference type="ARBA" id="ARBA00022729"/>
    </source>
</evidence>
<dbReference type="InterPro" id="IPR001314">
    <property type="entry name" value="Peptidase_S1A"/>
</dbReference>
<dbReference type="InterPro" id="IPR033116">
    <property type="entry name" value="TRYPSIN_SER"/>
</dbReference>
<evidence type="ECO:0000256" key="4">
    <source>
        <dbReference type="ARBA" id="ARBA00022801"/>
    </source>
</evidence>
<dbReference type="PROSITE" id="PS50240">
    <property type="entry name" value="TRYPSIN_DOM"/>
    <property type="match status" value="1"/>
</dbReference>
<dbReference type="SMR" id="A0A1D8QLQ4"/>
<keyword evidence="2 8" id="KW-0645">Protease</keyword>
<dbReference type="InterPro" id="IPR043504">
    <property type="entry name" value="Peptidase_S1_PA_chymotrypsin"/>
</dbReference>
<dbReference type="PRINTS" id="PR00722">
    <property type="entry name" value="CHYMOTRYPSIN"/>
</dbReference>
<dbReference type="InterPro" id="IPR050127">
    <property type="entry name" value="Serine_Proteases_S1"/>
</dbReference>
<evidence type="ECO:0000256" key="9">
    <source>
        <dbReference type="SAM" id="SignalP"/>
    </source>
</evidence>
<dbReference type="CDD" id="cd00190">
    <property type="entry name" value="Tryp_SPc"/>
    <property type="match status" value="1"/>
</dbReference>
<dbReference type="PANTHER" id="PTHR24264">
    <property type="entry name" value="TRYPSIN-RELATED"/>
    <property type="match status" value="1"/>
</dbReference>
<dbReference type="EC" id="3.4.21.4" evidence="11"/>
<dbReference type="PROSITE" id="PS00134">
    <property type="entry name" value="TRYPSIN_HIS"/>
    <property type="match status" value="1"/>
</dbReference>
<sequence>MRSLLVLLVSITVAAAFPRVQEIPLEYRLPDNRIVGGVIAEDGEFPWQISMQHKGLFGYSHMCGGSVHSENYIITAGHCTDGQNAAKILVIAGTNVLSDLTGAEVQQIAADELVHHEHYDSSTITNDISLIHLSTPLVMNAKVQPVPLPDQMDTIEAGTECIISGWGTLHEGALGLPDNLMKVTVPVVTDEVCREAYSITQIGDGMICAGLDEGGKDSCQGDSGGPFVCDGVLHGVVSWGRGCAEPHYPGVYTEVAYYRDWIDAHAV</sequence>
<keyword evidence="4 8" id="KW-0378">Hydrolase</keyword>
<evidence type="ECO:0000256" key="2">
    <source>
        <dbReference type="ARBA" id="ARBA00022670"/>
    </source>
</evidence>
<dbReference type="AlphaFoldDB" id="A0A1D8QLQ4"/>
<keyword evidence="3 9" id="KW-0732">Signal</keyword>
<dbReference type="Pfam" id="PF00089">
    <property type="entry name" value="Trypsin"/>
    <property type="match status" value="1"/>
</dbReference>
<reference evidence="11" key="1">
    <citation type="submission" date="2015-09" db="EMBL/GenBank/DDBJ databases">
        <title>Analysis on Gene and Cold-Adaptation of Trypsin from the Krill, Euphausia superba (Dana, 1852).</title>
        <authorList>
            <person name="Zhou T."/>
            <person name="Wang X."/>
        </authorList>
    </citation>
    <scope>NUCLEOTIDE SEQUENCE</scope>
</reference>
<dbReference type="GO" id="GO:0004252">
    <property type="term" value="F:serine-type endopeptidase activity"/>
    <property type="evidence" value="ECO:0007669"/>
    <property type="project" value="UniProtKB-EC"/>
</dbReference>
<accession>A0A1D8QLQ4</accession>